<dbReference type="EMBL" id="CP036265">
    <property type="protein sequence ID" value="QDT17949.1"/>
    <property type="molecule type" value="Genomic_DNA"/>
</dbReference>
<dbReference type="OrthoDB" id="9815670at2"/>
<dbReference type="KEGG" id="acaf:CA12_40870"/>
<protein>
    <submittedName>
        <fullName evidence="3">GDSL-like Lipase/Acylhydrolase</fullName>
    </submittedName>
</protein>
<accession>A0A517PEZ1</accession>
<proteinExistence type="predicted"/>
<feature type="domain" description="SGNH hydrolase-type esterase" evidence="2">
    <location>
        <begin position="32"/>
        <end position="200"/>
    </location>
</feature>
<keyword evidence="4" id="KW-1185">Reference proteome</keyword>
<dbReference type="Gene3D" id="3.40.50.1110">
    <property type="entry name" value="SGNH hydrolase"/>
    <property type="match status" value="1"/>
</dbReference>
<keyword evidence="3" id="KW-0378">Hydrolase</keyword>
<dbReference type="InterPro" id="IPR036514">
    <property type="entry name" value="SGNH_hydro_sf"/>
</dbReference>
<evidence type="ECO:0000256" key="1">
    <source>
        <dbReference type="SAM" id="SignalP"/>
    </source>
</evidence>
<dbReference type="InterPro" id="IPR051532">
    <property type="entry name" value="Ester_Hydrolysis_Enzymes"/>
</dbReference>
<dbReference type="AlphaFoldDB" id="A0A517PEZ1"/>
<feature type="signal peptide" evidence="1">
    <location>
        <begin position="1"/>
        <end position="18"/>
    </location>
</feature>
<dbReference type="PANTHER" id="PTHR30383:SF26">
    <property type="entry name" value="SGNH HYDROLASE-TYPE ESTERASE DOMAIN-CONTAINING PROTEIN"/>
    <property type="match status" value="1"/>
</dbReference>
<evidence type="ECO:0000259" key="2">
    <source>
        <dbReference type="Pfam" id="PF13472"/>
    </source>
</evidence>
<keyword evidence="1" id="KW-0732">Signal</keyword>
<evidence type="ECO:0000313" key="4">
    <source>
        <dbReference type="Proteomes" id="UP000318741"/>
    </source>
</evidence>
<dbReference type="Pfam" id="PF13472">
    <property type="entry name" value="Lipase_GDSL_2"/>
    <property type="match status" value="1"/>
</dbReference>
<dbReference type="SUPFAM" id="SSF52266">
    <property type="entry name" value="SGNH hydrolase"/>
    <property type="match status" value="1"/>
</dbReference>
<dbReference type="CDD" id="cd00229">
    <property type="entry name" value="SGNH_hydrolase"/>
    <property type="match status" value="1"/>
</dbReference>
<name>A0A517PEZ1_9PLAN</name>
<dbReference type="GO" id="GO:0004622">
    <property type="term" value="F:phosphatidylcholine lysophospholipase activity"/>
    <property type="evidence" value="ECO:0007669"/>
    <property type="project" value="TreeGrafter"/>
</dbReference>
<dbReference type="InterPro" id="IPR013830">
    <property type="entry name" value="SGNH_hydro"/>
</dbReference>
<dbReference type="PANTHER" id="PTHR30383">
    <property type="entry name" value="THIOESTERASE 1/PROTEASE 1/LYSOPHOSPHOLIPASE L1"/>
    <property type="match status" value="1"/>
</dbReference>
<sequence length="224" mass="24024" precursor="true">MLPVLALLLPAFAPPAAAPATVDPALPRVLLIGDSISIGYTDPVRKELAGEANVYRIPGNGAATKHGLVQLDDWLGEEEWDVIHVNWGLHDLKYMDAAGKLVPVEQGTQQVPPEEYRKNLTLLFDRLEKTGAEVIWATTTPVPQGSHGRIGGDAVKYNALAAEVVKGRDVQVNDLHAVASADLAKWQKPRNVHFTDEGSEVLAKAVAQAVRTALKDAAQPAAAR</sequence>
<dbReference type="Proteomes" id="UP000318741">
    <property type="component" value="Chromosome"/>
</dbReference>
<evidence type="ECO:0000313" key="3">
    <source>
        <dbReference type="EMBL" id="QDT17949.1"/>
    </source>
</evidence>
<gene>
    <name evidence="3" type="ORF">CA12_40870</name>
</gene>
<organism evidence="3 4">
    <name type="scientific">Alienimonas californiensis</name>
    <dbReference type="NCBI Taxonomy" id="2527989"/>
    <lineage>
        <taxon>Bacteria</taxon>
        <taxon>Pseudomonadati</taxon>
        <taxon>Planctomycetota</taxon>
        <taxon>Planctomycetia</taxon>
        <taxon>Planctomycetales</taxon>
        <taxon>Planctomycetaceae</taxon>
        <taxon>Alienimonas</taxon>
    </lineage>
</organism>
<feature type="chain" id="PRO_5021737048" evidence="1">
    <location>
        <begin position="19"/>
        <end position="224"/>
    </location>
</feature>
<reference evidence="3 4" key="1">
    <citation type="submission" date="2019-02" db="EMBL/GenBank/DDBJ databases">
        <title>Deep-cultivation of Planctomycetes and their phenomic and genomic characterization uncovers novel biology.</title>
        <authorList>
            <person name="Wiegand S."/>
            <person name="Jogler M."/>
            <person name="Boedeker C."/>
            <person name="Pinto D."/>
            <person name="Vollmers J."/>
            <person name="Rivas-Marin E."/>
            <person name="Kohn T."/>
            <person name="Peeters S.H."/>
            <person name="Heuer A."/>
            <person name="Rast P."/>
            <person name="Oberbeckmann S."/>
            <person name="Bunk B."/>
            <person name="Jeske O."/>
            <person name="Meyerdierks A."/>
            <person name="Storesund J.E."/>
            <person name="Kallscheuer N."/>
            <person name="Luecker S."/>
            <person name="Lage O.M."/>
            <person name="Pohl T."/>
            <person name="Merkel B.J."/>
            <person name="Hornburger P."/>
            <person name="Mueller R.-W."/>
            <person name="Bruemmer F."/>
            <person name="Labrenz M."/>
            <person name="Spormann A.M."/>
            <person name="Op den Camp H."/>
            <person name="Overmann J."/>
            <person name="Amann R."/>
            <person name="Jetten M.S.M."/>
            <person name="Mascher T."/>
            <person name="Medema M.H."/>
            <person name="Devos D.P."/>
            <person name="Kaster A.-K."/>
            <person name="Ovreas L."/>
            <person name="Rohde M."/>
            <person name="Galperin M.Y."/>
            <person name="Jogler C."/>
        </authorList>
    </citation>
    <scope>NUCLEOTIDE SEQUENCE [LARGE SCALE GENOMIC DNA]</scope>
    <source>
        <strain evidence="3 4">CA12</strain>
    </source>
</reference>
<dbReference type="RefSeq" id="WP_145360939.1">
    <property type="nucleotide sequence ID" value="NZ_CP036265.1"/>
</dbReference>